<dbReference type="PROSITE" id="PS00081">
    <property type="entry name" value="LIPOXYGENASE_2"/>
    <property type="match status" value="1"/>
</dbReference>
<feature type="domain" description="Lipoxygenase" evidence="7">
    <location>
        <begin position="124"/>
        <end position="672"/>
    </location>
</feature>
<name>A0A914A909_PATMI</name>
<evidence type="ECO:0000256" key="3">
    <source>
        <dbReference type="ARBA" id="ARBA00023002"/>
    </source>
</evidence>
<dbReference type="InterPro" id="IPR001024">
    <property type="entry name" value="PLAT/LH2_dom"/>
</dbReference>
<dbReference type="Pfam" id="PF00305">
    <property type="entry name" value="Lipoxygenase"/>
    <property type="match status" value="1"/>
</dbReference>
<keyword evidence="1" id="KW-0479">Metal-binding</keyword>
<dbReference type="InterPro" id="IPR036226">
    <property type="entry name" value="LipOase_C_sf"/>
</dbReference>
<evidence type="ECO:0000313" key="8">
    <source>
        <dbReference type="EnsemblMetazoa" id="XP_038060325.1"/>
    </source>
</evidence>
<feature type="domain" description="PLAT" evidence="6">
    <location>
        <begin position="11"/>
        <end position="130"/>
    </location>
</feature>
<dbReference type="OrthoDB" id="407298at2759"/>
<evidence type="ECO:0000259" key="7">
    <source>
        <dbReference type="PROSITE" id="PS51393"/>
    </source>
</evidence>
<dbReference type="AlphaFoldDB" id="A0A914A909"/>
<evidence type="ECO:0000256" key="1">
    <source>
        <dbReference type="ARBA" id="ARBA00022723"/>
    </source>
</evidence>
<dbReference type="OMA" id="DHRRNEL"/>
<evidence type="ECO:0000256" key="2">
    <source>
        <dbReference type="ARBA" id="ARBA00022964"/>
    </source>
</evidence>
<dbReference type="InterPro" id="IPR020834">
    <property type="entry name" value="LipOase_CS"/>
</dbReference>
<dbReference type="GO" id="GO:0034440">
    <property type="term" value="P:lipid oxidation"/>
    <property type="evidence" value="ECO:0007669"/>
    <property type="project" value="InterPro"/>
</dbReference>
<protein>
    <recommendedName>
        <fullName evidence="10">Arachidonate 5-lipoxygenase</fullName>
    </recommendedName>
</protein>
<dbReference type="Gene3D" id="3.10.450.60">
    <property type="match status" value="1"/>
</dbReference>
<dbReference type="SUPFAM" id="SSF49723">
    <property type="entry name" value="Lipase/lipooxygenase domain (PLAT/LH2 domain)"/>
    <property type="match status" value="1"/>
</dbReference>
<dbReference type="GO" id="GO:0016702">
    <property type="term" value="F:oxidoreductase activity, acting on single donors with incorporation of molecular oxygen, incorporation of two atoms of oxygen"/>
    <property type="evidence" value="ECO:0007669"/>
    <property type="project" value="InterPro"/>
</dbReference>
<evidence type="ECO:0000256" key="4">
    <source>
        <dbReference type="ARBA" id="ARBA00023098"/>
    </source>
</evidence>
<dbReference type="InterPro" id="IPR036392">
    <property type="entry name" value="PLAT/LH2_dom_sf"/>
</dbReference>
<dbReference type="PROSITE" id="PS50095">
    <property type="entry name" value="PLAT"/>
    <property type="match status" value="1"/>
</dbReference>
<sequence length="672" mass="75888">MGNGCVRVSPDGYTIHIKTGDHKGSGTDSSVNMSMYNSSGSSPEVKINCNWKDDLEKGSLDTFHLKSAGITEAVEGIEIRLSEGIFCQNWFVETIDIKFQDSPADRSSVFPLHRWIKEGETLCAVRNDSTLPQQETNRKQRLDELARKKETYQLERKFNGDLAIAQVVKLPDEQEFSNKYFFDVLAKRAVIFKIDNIATHLTTDRWKSLDDIINVYNDTLPIPYGVQNWRSDEAFASQRLTGCNPCQIRLCTDIPANLAVTDEMLQPQIEGLSIQEAIQSKRLFIVDYSVLRDIKTTDNRIVCAPIALFFVNKAKTLMPVAIQLFQEPSTDNPVFLPTDPEYTWMLAKMWFNNADGAVHESVAHLGFTHLICETMAVAANRCLSPSHPIFKLLAPHFLYVMAINSFALVTLIDPGGLVDQNINAGSQGFVELIQRVFPEWRLDIEGSLLEDLRNRGVEDPDVLPGYHYRDDAMLLHGAIKRYVDFVVNKRYDTPKLLSGDNEIQEFAQTLVQPIEDGGCGIKGVAGNGKFSTNDQLIDVATSIIFIGSVQHAAVNFNQYDEYAFPPNSPLWMNGKPPKDKTPLTEQDILDNLPHKERTLEIMSFVKILSERATLRLGNFEKTYQSDPVGKEAVDRFQKDLRSIEKTIQSRDAKRRIRYPYLNPQEIPNAISI</sequence>
<reference evidence="8" key="1">
    <citation type="submission" date="2022-11" db="UniProtKB">
        <authorList>
            <consortium name="EnsemblMetazoa"/>
        </authorList>
    </citation>
    <scope>IDENTIFICATION</scope>
</reference>
<organism evidence="8 9">
    <name type="scientific">Patiria miniata</name>
    <name type="common">Bat star</name>
    <name type="synonym">Asterina miniata</name>
    <dbReference type="NCBI Taxonomy" id="46514"/>
    <lineage>
        <taxon>Eukaryota</taxon>
        <taxon>Metazoa</taxon>
        <taxon>Echinodermata</taxon>
        <taxon>Eleutherozoa</taxon>
        <taxon>Asterozoa</taxon>
        <taxon>Asteroidea</taxon>
        <taxon>Valvatacea</taxon>
        <taxon>Valvatida</taxon>
        <taxon>Asterinidae</taxon>
        <taxon>Patiria</taxon>
    </lineage>
</organism>
<accession>A0A914A909</accession>
<keyword evidence="4" id="KW-0443">Lipid metabolism</keyword>
<dbReference type="RefSeq" id="XP_038060325.1">
    <property type="nucleotide sequence ID" value="XM_038204397.1"/>
</dbReference>
<evidence type="ECO:0000256" key="5">
    <source>
        <dbReference type="PROSITE-ProRule" id="PRU00152"/>
    </source>
</evidence>
<comment type="caution">
    <text evidence="5">Lacks conserved residue(s) required for the propagation of feature annotation.</text>
</comment>
<dbReference type="PROSITE" id="PS51393">
    <property type="entry name" value="LIPOXYGENASE_3"/>
    <property type="match status" value="1"/>
</dbReference>
<dbReference type="PANTHER" id="PTHR11771">
    <property type="entry name" value="LIPOXYGENASE"/>
    <property type="match status" value="1"/>
</dbReference>
<dbReference type="GO" id="GO:0046872">
    <property type="term" value="F:metal ion binding"/>
    <property type="evidence" value="ECO:0007669"/>
    <property type="project" value="UniProtKB-KW"/>
</dbReference>
<keyword evidence="9" id="KW-1185">Reference proteome</keyword>
<evidence type="ECO:0000259" key="6">
    <source>
        <dbReference type="PROSITE" id="PS50095"/>
    </source>
</evidence>
<dbReference type="InterPro" id="IPR000907">
    <property type="entry name" value="LipOase"/>
</dbReference>
<proteinExistence type="predicted"/>
<dbReference type="Gene3D" id="2.40.180.10">
    <property type="entry name" value="Catalase core domain"/>
    <property type="match status" value="1"/>
</dbReference>
<dbReference type="GeneID" id="119731264"/>
<dbReference type="Proteomes" id="UP000887568">
    <property type="component" value="Unplaced"/>
</dbReference>
<dbReference type="EnsemblMetazoa" id="XM_038204397.1">
    <property type="protein sequence ID" value="XP_038060325.1"/>
    <property type="gene ID" value="LOC119731264"/>
</dbReference>
<dbReference type="SUPFAM" id="SSF48484">
    <property type="entry name" value="Lipoxigenase"/>
    <property type="match status" value="1"/>
</dbReference>
<dbReference type="PRINTS" id="PR00087">
    <property type="entry name" value="LIPOXYGENASE"/>
</dbReference>
<dbReference type="Gene3D" id="1.20.245.10">
    <property type="entry name" value="Lipoxygenase-1, Domain 5"/>
    <property type="match status" value="1"/>
</dbReference>
<evidence type="ECO:0008006" key="10">
    <source>
        <dbReference type="Google" id="ProtNLM"/>
    </source>
</evidence>
<dbReference type="Pfam" id="PF01477">
    <property type="entry name" value="PLAT"/>
    <property type="match status" value="1"/>
</dbReference>
<dbReference type="InterPro" id="IPR013819">
    <property type="entry name" value="LipOase_C"/>
</dbReference>
<evidence type="ECO:0000313" key="9">
    <source>
        <dbReference type="Proteomes" id="UP000887568"/>
    </source>
</evidence>
<keyword evidence="3" id="KW-0560">Oxidoreductase</keyword>
<keyword evidence="2" id="KW-0223">Dioxygenase</keyword>